<organism evidence="14 15">
    <name type="scientific">Priestia flexa</name>
    <dbReference type="NCBI Taxonomy" id="86664"/>
    <lineage>
        <taxon>Bacteria</taxon>
        <taxon>Bacillati</taxon>
        <taxon>Bacillota</taxon>
        <taxon>Bacilli</taxon>
        <taxon>Bacillales</taxon>
        <taxon>Bacillaceae</taxon>
        <taxon>Priestia</taxon>
    </lineage>
</organism>
<dbReference type="GO" id="GO:0005886">
    <property type="term" value="C:plasma membrane"/>
    <property type="evidence" value="ECO:0007669"/>
    <property type="project" value="UniProtKB-SubCell"/>
</dbReference>
<dbReference type="Proteomes" id="UP000664578">
    <property type="component" value="Unassembled WGS sequence"/>
</dbReference>
<evidence type="ECO:0000256" key="8">
    <source>
        <dbReference type="ARBA" id="ARBA00023315"/>
    </source>
</evidence>
<evidence type="ECO:0000256" key="5">
    <source>
        <dbReference type="ARBA" id="ARBA00022729"/>
    </source>
</evidence>
<evidence type="ECO:0000256" key="1">
    <source>
        <dbReference type="ARBA" id="ARBA00004162"/>
    </source>
</evidence>
<comment type="pathway">
    <text evidence="9">Carotenoid biosynthesis; staphyloxanthin biosynthesis; staphyloxanthin from farnesyl diphosphate: step 5/5.</text>
</comment>
<evidence type="ECO:0000256" key="12">
    <source>
        <dbReference type="ARBA" id="ARBA00025324"/>
    </source>
</evidence>
<evidence type="ECO:0000256" key="13">
    <source>
        <dbReference type="SAM" id="Phobius"/>
    </source>
</evidence>
<evidence type="ECO:0000313" key="15">
    <source>
        <dbReference type="Proteomes" id="UP000664578"/>
    </source>
</evidence>
<dbReference type="EMBL" id="JAEMWV010000009">
    <property type="protein sequence ID" value="MBN8253339.1"/>
    <property type="molecule type" value="Genomic_DNA"/>
</dbReference>
<keyword evidence="2" id="KW-1003">Cell membrane</keyword>
<proteinExistence type="inferred from homology"/>
<evidence type="ECO:0000256" key="2">
    <source>
        <dbReference type="ARBA" id="ARBA00022475"/>
    </source>
</evidence>
<gene>
    <name evidence="14" type="ORF">JF537_17345</name>
</gene>
<dbReference type="InterPro" id="IPR044021">
    <property type="entry name" value="CrtO"/>
</dbReference>
<comment type="caution">
    <text evidence="14">The sequence shown here is derived from an EMBL/GenBank/DDBJ whole genome shotgun (WGS) entry which is preliminary data.</text>
</comment>
<evidence type="ECO:0000256" key="7">
    <source>
        <dbReference type="ARBA" id="ARBA00023136"/>
    </source>
</evidence>
<keyword evidence="7 13" id="KW-0472">Membrane</keyword>
<feature type="transmembrane region" description="Helical" evidence="13">
    <location>
        <begin position="122"/>
        <end position="139"/>
    </location>
</feature>
<dbReference type="UniPathway" id="UPA00029">
    <property type="reaction ID" value="UER00560"/>
</dbReference>
<comment type="function">
    <text evidence="12">Catalyzes the acylation of glycosyl-4,4'-diaponeurosporenoate, i.e. the esterification of glucose at the C6'' position with the carboxyl group of the C(15) fatty acid 12-methyltetradecanoic acid, to yield staphyloxanthin. This is the last step in the biosynthesis of this orange pigment, present in most staphylococci strains.</text>
</comment>
<keyword evidence="5" id="KW-0732">Signal</keyword>
<comment type="subcellular location">
    <subcellularLocation>
        <location evidence="1">Cell membrane</location>
        <topology evidence="1">Single-pass membrane protein</topology>
    </subcellularLocation>
</comment>
<evidence type="ECO:0000256" key="11">
    <source>
        <dbReference type="ARBA" id="ARBA00023667"/>
    </source>
</evidence>
<accession>A0A8I1SPB6</accession>
<keyword evidence="6 13" id="KW-1133">Transmembrane helix</keyword>
<reference evidence="14" key="1">
    <citation type="submission" date="2020-12" db="EMBL/GenBank/DDBJ databases">
        <title>PHA producing bacteria isolated from mangrove.</title>
        <authorList>
            <person name="Zheng W."/>
            <person name="Yu S."/>
            <person name="Huang Y."/>
        </authorList>
    </citation>
    <scope>NUCLEOTIDE SEQUENCE</scope>
    <source>
        <strain evidence="14">GN22-4</strain>
    </source>
</reference>
<dbReference type="GO" id="GO:0016746">
    <property type="term" value="F:acyltransferase activity"/>
    <property type="evidence" value="ECO:0007669"/>
    <property type="project" value="UniProtKB-KW"/>
</dbReference>
<sequence length="158" mass="18970">MNASPVFITCINISAWLFFHIAISYACGSIPITFFEKDYLIFKRMKWETDQKYKKVWIHKWKTFLPDAGKVMKSGFYKKTWQSRSPEYTRQFLLETKRAELTHWLSICPAFLFFLWNSAYVGWVMVVYACITNLPFIIIQRYNRIRIVRISQRILVSE</sequence>
<keyword evidence="3 14" id="KW-0808">Transferase</keyword>
<evidence type="ECO:0000256" key="10">
    <source>
        <dbReference type="ARBA" id="ARBA00023603"/>
    </source>
</evidence>
<protein>
    <recommendedName>
        <fullName evidence="11">Glycosyl-4,4'-diaponeurosporenoate acyltransferase</fullName>
    </recommendedName>
</protein>
<name>A0A8I1SPB6_9BACI</name>
<dbReference type="AlphaFoldDB" id="A0A8I1SPB6"/>
<evidence type="ECO:0000313" key="14">
    <source>
        <dbReference type="EMBL" id="MBN8253339.1"/>
    </source>
</evidence>
<keyword evidence="4 13" id="KW-0812">Transmembrane</keyword>
<evidence type="ECO:0000256" key="6">
    <source>
        <dbReference type="ARBA" id="ARBA00022989"/>
    </source>
</evidence>
<evidence type="ECO:0000256" key="9">
    <source>
        <dbReference type="ARBA" id="ARBA00023588"/>
    </source>
</evidence>
<dbReference type="Pfam" id="PF18927">
    <property type="entry name" value="CrtO"/>
    <property type="match status" value="1"/>
</dbReference>
<evidence type="ECO:0000256" key="4">
    <source>
        <dbReference type="ARBA" id="ARBA00022692"/>
    </source>
</evidence>
<evidence type="ECO:0000256" key="3">
    <source>
        <dbReference type="ARBA" id="ARBA00022679"/>
    </source>
</evidence>
<feature type="transmembrane region" description="Helical" evidence="13">
    <location>
        <begin position="6"/>
        <end position="35"/>
    </location>
</feature>
<keyword evidence="8 14" id="KW-0012">Acyltransferase</keyword>
<comment type="similarity">
    <text evidence="10">Belongs to the acyltransferase CrtO family.</text>
</comment>